<dbReference type="Proteomes" id="UP000198211">
    <property type="component" value="Unassembled WGS sequence"/>
</dbReference>
<feature type="non-terminal residue" evidence="2">
    <location>
        <position position="1"/>
    </location>
</feature>
<evidence type="ECO:0000313" key="2">
    <source>
        <dbReference type="EMBL" id="OWY96828.1"/>
    </source>
</evidence>
<dbReference type="OrthoDB" id="146549at2759"/>
<feature type="non-terminal residue" evidence="2">
    <location>
        <position position="126"/>
    </location>
</feature>
<accession>A0A225UVN2</accession>
<dbReference type="AlphaFoldDB" id="A0A225UVN2"/>
<feature type="compositionally biased region" description="Basic and acidic residues" evidence="1">
    <location>
        <begin position="14"/>
        <end position="25"/>
    </location>
</feature>
<name>A0A225UVN2_9STRA</name>
<evidence type="ECO:0000256" key="1">
    <source>
        <dbReference type="SAM" id="MobiDB-lite"/>
    </source>
</evidence>
<evidence type="ECO:0000313" key="3">
    <source>
        <dbReference type="Proteomes" id="UP000198211"/>
    </source>
</evidence>
<dbReference type="EMBL" id="NBNE01011175">
    <property type="protein sequence ID" value="OWY96828.1"/>
    <property type="molecule type" value="Genomic_DNA"/>
</dbReference>
<protein>
    <submittedName>
        <fullName evidence="2">Uncharacterized protein</fullName>
    </submittedName>
</protein>
<feature type="region of interest" description="Disordered" evidence="1">
    <location>
        <begin position="1"/>
        <end position="26"/>
    </location>
</feature>
<organism evidence="2 3">
    <name type="scientific">Phytophthora megakarya</name>
    <dbReference type="NCBI Taxonomy" id="4795"/>
    <lineage>
        <taxon>Eukaryota</taxon>
        <taxon>Sar</taxon>
        <taxon>Stramenopiles</taxon>
        <taxon>Oomycota</taxon>
        <taxon>Peronosporomycetes</taxon>
        <taxon>Peronosporales</taxon>
        <taxon>Peronosporaceae</taxon>
        <taxon>Phytophthora</taxon>
    </lineage>
</organism>
<gene>
    <name evidence="2" type="ORF">PHMEG_00032805</name>
</gene>
<comment type="caution">
    <text evidence="2">The sequence shown here is derived from an EMBL/GenBank/DDBJ whole genome shotgun (WGS) entry which is preliminary data.</text>
</comment>
<reference evidence="3" key="1">
    <citation type="submission" date="2017-03" db="EMBL/GenBank/DDBJ databases">
        <title>Phytopthora megakarya and P. palmivora, two closely related causual agents of cacao black pod achieved similar genome size and gene model numbers by different mechanisms.</title>
        <authorList>
            <person name="Ali S."/>
            <person name="Shao J."/>
            <person name="Larry D.J."/>
            <person name="Kronmiller B."/>
            <person name="Shen D."/>
            <person name="Strem M.D."/>
            <person name="Melnick R.L."/>
            <person name="Guiltinan M.J."/>
            <person name="Tyler B.M."/>
            <person name="Meinhardt L.W."/>
            <person name="Bailey B.A."/>
        </authorList>
    </citation>
    <scope>NUCLEOTIDE SEQUENCE [LARGE SCALE GENOMIC DNA]</scope>
    <source>
        <strain evidence="3">zdho120</strain>
    </source>
</reference>
<keyword evidence="3" id="KW-1185">Reference proteome</keyword>
<proteinExistence type="predicted"/>
<sequence>ESDASGSDVSEIDDSPKEKPAEKAKRALTILPANSEVAGEVSTSWRLIDKLSPQLHVDDVEENLLFKARTETNRVAKKLLVRIFTEVSASGTMAGILFSLTNKYLPALKHEILSAGAIRNALQTIF</sequence>